<evidence type="ECO:0000256" key="1">
    <source>
        <dbReference type="SAM" id="MobiDB-lite"/>
    </source>
</evidence>
<name>C9ZMU9_TRYB9</name>
<dbReference type="OrthoDB" id="238872at2759"/>
<dbReference type="VEuPathDB" id="TriTrypDB:Tbg972.4.3030"/>
<accession>C9ZMU9</accession>
<dbReference type="KEGG" id="tbg:TbgDal_IV3030"/>
<dbReference type="Proteomes" id="UP000002316">
    <property type="component" value="Chromosome 4"/>
</dbReference>
<gene>
    <name evidence="2" type="ORF">TbgDal_IV3030</name>
</gene>
<dbReference type="RefSeq" id="XP_011772891.1">
    <property type="nucleotide sequence ID" value="XM_011774589.1"/>
</dbReference>
<dbReference type="GeneID" id="23859731"/>
<sequence length="471" mass="52002">MTDGNPGEDAIRKVIVSASPHCDLLHFVGHVPHPYGVITPQTMMEKNAECVKFSLTPLEREPSVTVSGNHPLFAPVVIPRVKATSSAPAAASEAGMSPYFPHSGVGLAQSAFRSNFETFSWGVVSSDEQRQQNYQSQRHKVTERGDHQVQQQPAHNEAETPNPDAVGEQAFISTVTDSSSRLVNTSRIGGEIRYEVNFLAVRRSLLQVFLILHMPERSPAVAFRFCSHDPLPGGTTCLSVLPRCAERLPTLAHPAEVTFTDVQATAHWKYSLRCDCRIIQEGEEASVAEGKSQRFISMRWTTGGTPERTLELSALLTEVMTPMLFAVPAKLLKSTEERGKTTPQITGFFQRRSFHLMALIAHGVWCEKVARYIINESNRSGLVALCAETCSAKLKLRDDVSLDANEKWETELTFHRTESCDCTTTERSVQKPKPSKCLHVLVRGCEDVMGWGWGTASTRGGLQDLAEAVTR</sequence>
<organism evidence="2 3">
    <name type="scientific">Trypanosoma brucei gambiense (strain MHOM/CI/86/DAL972)</name>
    <dbReference type="NCBI Taxonomy" id="679716"/>
    <lineage>
        <taxon>Eukaryota</taxon>
        <taxon>Discoba</taxon>
        <taxon>Euglenozoa</taxon>
        <taxon>Kinetoplastea</taxon>
        <taxon>Metakinetoplastina</taxon>
        <taxon>Trypanosomatida</taxon>
        <taxon>Trypanosomatidae</taxon>
        <taxon>Trypanosoma</taxon>
    </lineage>
</organism>
<proteinExistence type="predicted"/>
<dbReference type="EMBL" id="FN554967">
    <property type="protein sequence ID" value="CBH10602.1"/>
    <property type="molecule type" value="Genomic_DNA"/>
</dbReference>
<protein>
    <submittedName>
        <fullName evidence="2">Uncharacterized protein</fullName>
    </submittedName>
</protein>
<dbReference type="AlphaFoldDB" id="C9ZMU9"/>
<evidence type="ECO:0000313" key="3">
    <source>
        <dbReference type="Proteomes" id="UP000002316"/>
    </source>
</evidence>
<evidence type="ECO:0000313" key="2">
    <source>
        <dbReference type="EMBL" id="CBH10602.1"/>
    </source>
</evidence>
<reference evidence="3" key="1">
    <citation type="journal article" date="2010" name="PLoS Negl. Trop. Dis.">
        <title>The genome sequence of Trypanosoma brucei gambiense, causative agent of chronic human african trypanosomiasis.</title>
        <authorList>
            <person name="Jackson A.P."/>
            <person name="Sanders M."/>
            <person name="Berry A."/>
            <person name="McQuillan J."/>
            <person name="Aslett M.A."/>
            <person name="Quail M.A."/>
            <person name="Chukualim B."/>
            <person name="Capewell P."/>
            <person name="MacLeod A."/>
            <person name="Melville S.E."/>
            <person name="Gibson W."/>
            <person name="Barry J.D."/>
            <person name="Berriman M."/>
            <person name="Hertz-Fowler C."/>
        </authorList>
    </citation>
    <scope>NUCLEOTIDE SEQUENCE [LARGE SCALE GENOMIC DNA]</scope>
    <source>
        <strain evidence="3">MHOM/CI/86/DAL972</strain>
    </source>
</reference>
<feature type="region of interest" description="Disordered" evidence="1">
    <location>
        <begin position="130"/>
        <end position="164"/>
    </location>
</feature>